<dbReference type="EMBL" id="KB527912">
    <property type="protein sequence ID" value="EMP35661.1"/>
    <property type="molecule type" value="Genomic_DNA"/>
</dbReference>
<dbReference type="AlphaFoldDB" id="M7BCH4"/>
<reference evidence="3" key="1">
    <citation type="journal article" date="2013" name="Nat. Genet.">
        <title>The draft genomes of soft-shell turtle and green sea turtle yield insights into the development and evolution of the turtle-specific body plan.</title>
        <authorList>
            <person name="Wang Z."/>
            <person name="Pascual-Anaya J."/>
            <person name="Zadissa A."/>
            <person name="Li W."/>
            <person name="Niimura Y."/>
            <person name="Huang Z."/>
            <person name="Li C."/>
            <person name="White S."/>
            <person name="Xiong Z."/>
            <person name="Fang D."/>
            <person name="Wang B."/>
            <person name="Ming Y."/>
            <person name="Chen Y."/>
            <person name="Zheng Y."/>
            <person name="Kuraku S."/>
            <person name="Pignatelli M."/>
            <person name="Herrero J."/>
            <person name="Beal K."/>
            <person name="Nozawa M."/>
            <person name="Li Q."/>
            <person name="Wang J."/>
            <person name="Zhang H."/>
            <person name="Yu L."/>
            <person name="Shigenobu S."/>
            <person name="Wang J."/>
            <person name="Liu J."/>
            <person name="Flicek P."/>
            <person name="Searle S."/>
            <person name="Wang J."/>
            <person name="Kuratani S."/>
            <person name="Yin Y."/>
            <person name="Aken B."/>
            <person name="Zhang G."/>
            <person name="Irie N."/>
        </authorList>
    </citation>
    <scope>NUCLEOTIDE SEQUENCE [LARGE SCALE GENOMIC DNA]</scope>
</reference>
<sequence length="155" mass="16900">MCSGVHSQACTSSEDPLPGPPGQWFAVLHSIMPREDLPSSHRPLLCCGTLTLKNPDIYSAVTVLGILWAQLFHGDKALSKGVSKNHIFPGRAQKVSGLGHVYTAKLCRPMLYRHTAAAVIVCMYAMRLLSAVGIFTGNTSIYAELQQHRNQQTDP</sequence>
<proteinExistence type="predicted"/>
<dbReference type="Proteomes" id="UP000031443">
    <property type="component" value="Unassembled WGS sequence"/>
</dbReference>
<keyword evidence="1" id="KW-0472">Membrane</keyword>
<gene>
    <name evidence="2" type="ORF">UY3_07147</name>
</gene>
<protein>
    <submittedName>
        <fullName evidence="2">Uncharacterized protein</fullName>
    </submittedName>
</protein>
<keyword evidence="1" id="KW-1133">Transmembrane helix</keyword>
<name>M7BCH4_CHEMY</name>
<evidence type="ECO:0000313" key="3">
    <source>
        <dbReference type="Proteomes" id="UP000031443"/>
    </source>
</evidence>
<organism evidence="2 3">
    <name type="scientific">Chelonia mydas</name>
    <name type="common">Green sea-turtle</name>
    <name type="synonym">Chelonia agassizi</name>
    <dbReference type="NCBI Taxonomy" id="8469"/>
    <lineage>
        <taxon>Eukaryota</taxon>
        <taxon>Metazoa</taxon>
        <taxon>Chordata</taxon>
        <taxon>Craniata</taxon>
        <taxon>Vertebrata</taxon>
        <taxon>Euteleostomi</taxon>
        <taxon>Archelosauria</taxon>
        <taxon>Testudinata</taxon>
        <taxon>Testudines</taxon>
        <taxon>Cryptodira</taxon>
        <taxon>Durocryptodira</taxon>
        <taxon>Americhelydia</taxon>
        <taxon>Chelonioidea</taxon>
        <taxon>Cheloniidae</taxon>
        <taxon>Chelonia</taxon>
    </lineage>
</organism>
<feature type="transmembrane region" description="Helical" evidence="1">
    <location>
        <begin position="115"/>
        <end position="135"/>
    </location>
</feature>
<keyword evidence="1" id="KW-0812">Transmembrane</keyword>
<evidence type="ECO:0000256" key="1">
    <source>
        <dbReference type="SAM" id="Phobius"/>
    </source>
</evidence>
<evidence type="ECO:0000313" key="2">
    <source>
        <dbReference type="EMBL" id="EMP35661.1"/>
    </source>
</evidence>
<accession>M7BCH4</accession>
<keyword evidence="3" id="KW-1185">Reference proteome</keyword>